<dbReference type="AlphaFoldDB" id="A0A7I9WRK1"/>
<evidence type="ECO:0000313" key="4">
    <source>
        <dbReference type="Proteomes" id="UP000465241"/>
    </source>
</evidence>
<gene>
    <name evidence="3" type="ORF">MMUR_43250</name>
</gene>
<dbReference type="InterPro" id="IPR011008">
    <property type="entry name" value="Dimeric_a/b-barrel"/>
</dbReference>
<evidence type="ECO:0000256" key="1">
    <source>
        <dbReference type="ARBA" id="ARBA00007689"/>
    </source>
</evidence>
<dbReference type="Pfam" id="PF03795">
    <property type="entry name" value="YCII"/>
    <property type="match status" value="1"/>
</dbReference>
<dbReference type="Proteomes" id="UP000465241">
    <property type="component" value="Unassembled WGS sequence"/>
</dbReference>
<keyword evidence="4" id="KW-1185">Reference proteome</keyword>
<evidence type="ECO:0000259" key="2">
    <source>
        <dbReference type="Pfam" id="PF03795"/>
    </source>
</evidence>
<organism evidence="3 4">
    <name type="scientific">Mycolicibacterium murale</name>
    <dbReference type="NCBI Taxonomy" id="182220"/>
    <lineage>
        <taxon>Bacteria</taxon>
        <taxon>Bacillati</taxon>
        <taxon>Actinomycetota</taxon>
        <taxon>Actinomycetes</taxon>
        <taxon>Mycobacteriales</taxon>
        <taxon>Mycobacteriaceae</taxon>
        <taxon>Mycolicibacterium</taxon>
    </lineage>
</organism>
<sequence>MFVAVSTYLRPLEEVDAVRDEHLEWIDAQYESGNLLVSGRQSPAVGGVIVGRAEARESLADDPFVRAGLARYDVTVFEPTPAALDKPGLAAFVGAPR</sequence>
<evidence type="ECO:0000313" key="3">
    <source>
        <dbReference type="EMBL" id="GFG60189.1"/>
    </source>
</evidence>
<name>A0A7I9WRK1_9MYCO</name>
<dbReference type="PANTHER" id="PTHR37828:SF1">
    <property type="entry name" value="YCII-RELATED DOMAIN-CONTAINING PROTEIN"/>
    <property type="match status" value="1"/>
</dbReference>
<dbReference type="SUPFAM" id="SSF54909">
    <property type="entry name" value="Dimeric alpha+beta barrel"/>
    <property type="match status" value="1"/>
</dbReference>
<comment type="caution">
    <text evidence="3">The sequence shown here is derived from an EMBL/GenBank/DDBJ whole genome shotgun (WGS) entry which is preliminary data.</text>
</comment>
<reference evidence="3 4" key="1">
    <citation type="journal article" date="2019" name="Emerg. Microbes Infect.">
        <title>Comprehensive subspecies identification of 175 nontuberculous mycobacteria species based on 7547 genomic profiles.</title>
        <authorList>
            <person name="Matsumoto Y."/>
            <person name="Kinjo T."/>
            <person name="Motooka D."/>
            <person name="Nabeya D."/>
            <person name="Jung N."/>
            <person name="Uechi K."/>
            <person name="Horii T."/>
            <person name="Iida T."/>
            <person name="Fujita J."/>
            <person name="Nakamura S."/>
        </authorList>
    </citation>
    <scope>NUCLEOTIDE SEQUENCE [LARGE SCALE GENOMIC DNA]</scope>
    <source>
        <strain evidence="3 4">JCM 13392</strain>
    </source>
</reference>
<feature type="domain" description="YCII-related" evidence="2">
    <location>
        <begin position="1"/>
        <end position="77"/>
    </location>
</feature>
<accession>A0A7I9WRK1</accession>
<dbReference type="PANTHER" id="PTHR37828">
    <property type="entry name" value="GSR2449 PROTEIN"/>
    <property type="match status" value="1"/>
</dbReference>
<dbReference type="Gene3D" id="3.30.70.1060">
    <property type="entry name" value="Dimeric alpha+beta barrel"/>
    <property type="match status" value="1"/>
</dbReference>
<proteinExistence type="inferred from homology"/>
<protein>
    <recommendedName>
        <fullName evidence="2">YCII-related domain-containing protein</fullName>
    </recommendedName>
</protein>
<dbReference type="EMBL" id="BLKT01000003">
    <property type="protein sequence ID" value="GFG60189.1"/>
    <property type="molecule type" value="Genomic_DNA"/>
</dbReference>
<comment type="similarity">
    <text evidence="1">Belongs to the YciI family.</text>
</comment>
<dbReference type="InterPro" id="IPR005545">
    <property type="entry name" value="YCII"/>
</dbReference>